<proteinExistence type="inferred from homology"/>
<keyword evidence="8" id="KW-1015">Disulfide bond</keyword>
<evidence type="ECO:0000256" key="2">
    <source>
        <dbReference type="ARBA" id="ARBA00007469"/>
    </source>
</evidence>
<dbReference type="GO" id="GO:0006401">
    <property type="term" value="P:RNA catabolic process"/>
    <property type="evidence" value="ECO:0000318"/>
    <property type="project" value="GO_Central"/>
</dbReference>
<evidence type="ECO:0000256" key="12">
    <source>
        <dbReference type="RuleBase" id="RU004328"/>
    </source>
</evidence>
<evidence type="ECO:0000313" key="16">
    <source>
        <dbReference type="Proteomes" id="UP000004994"/>
    </source>
</evidence>
<dbReference type="Gene3D" id="3.90.730.10">
    <property type="entry name" value="Ribonuclease T2-like"/>
    <property type="match status" value="1"/>
</dbReference>
<dbReference type="GO" id="GO:0003723">
    <property type="term" value="F:RNA binding"/>
    <property type="evidence" value="ECO:0007669"/>
    <property type="project" value="InterPro"/>
</dbReference>
<dbReference type="GO" id="GO:0005576">
    <property type="term" value="C:extracellular region"/>
    <property type="evidence" value="ECO:0000318"/>
    <property type="project" value="GO_Central"/>
</dbReference>
<evidence type="ECO:0000256" key="4">
    <source>
        <dbReference type="ARBA" id="ARBA00022722"/>
    </source>
</evidence>
<evidence type="ECO:0000256" key="10">
    <source>
        <dbReference type="ARBA" id="ARBA00023239"/>
    </source>
</evidence>
<reference evidence="14" key="2">
    <citation type="submission" date="2014-05" db="EMBL/GenBank/DDBJ databases">
        <title>Control of interspecific reproductive barriers in tomato.</title>
        <authorList>
            <person name="Guo H."/>
            <person name="Li M."/>
            <person name="Xu C."/>
            <person name="Li Q."/>
            <person name="Zhang Y."/>
            <person name="Xue Y."/>
        </authorList>
    </citation>
    <scope>NUCLEOTIDE SEQUENCE</scope>
    <source>
        <strain evidence="14">LA4345</strain>
    </source>
</reference>
<evidence type="ECO:0000313" key="15">
    <source>
        <dbReference type="EnsemblPlants" id="Solyc01g055200.1.1"/>
    </source>
</evidence>
<dbReference type="PANTHER" id="PTHR11240">
    <property type="entry name" value="RIBONUCLEASE T2"/>
    <property type="match status" value="1"/>
</dbReference>
<dbReference type="InterPro" id="IPR018188">
    <property type="entry name" value="RNase_T2_His_AS_1"/>
</dbReference>
<keyword evidence="7" id="KW-0378">Hydrolase</keyword>
<dbReference type="HOGENOM" id="CLU_069912_2_1_1"/>
<dbReference type="PaxDb" id="4081-Solyc01g055200.1.1"/>
<dbReference type="Proteomes" id="UP000004994">
    <property type="component" value="Chromosome 1"/>
</dbReference>
<sequence length="221" mass="25905">MFKSQLITALFILFFCLSPIYGDFDYMQLVLTWPPSFCYPRGTCKRTSNNFMIHGLWPEKKGFRLEFCSGGKAYKKFELHDHIVNDLDHHWIKMKFTEQDAKQKQPLWNHEYTRHGRCCFNLYDQNAYFLLAMRLKDKLDLVRTLRNHRITPGTKHTFDEIKSAIKTVTNQVDPDIKCVKHINGVEELNEIGICYTPSAGSFYPCRQSNTCDETGTAILFR</sequence>
<reference evidence="15" key="4">
    <citation type="submission" date="2018-04" db="EMBL/GenBank/DDBJ databases">
        <title>Improving the tomato reference genome and annotation using full-length BACs and diverse expression resources.</title>
        <authorList>
            <person name="Hosmani P.S."/>
            <person name="Flores M."/>
            <person name="Geest H.V."/>
            <person name="Sanchez-Perez G."/>
            <person name="Rombauts S."/>
            <person name="Maumus F."/>
            <person name="Mueller L.A."/>
            <person name="Saha S."/>
        </authorList>
    </citation>
    <scope>NUCLEOTIDE SEQUENCE [LARGE SCALE GENOMIC DNA]</scope>
    <source>
        <strain evidence="15">cv. Heinz 1706</strain>
    </source>
</reference>
<evidence type="ECO:0000313" key="14">
    <source>
        <dbReference type="EMBL" id="AIG63318.1"/>
    </source>
</evidence>
<keyword evidence="10" id="KW-0456">Lyase</keyword>
<keyword evidence="9" id="KW-0325">Glycoprotein</keyword>
<feature type="active site" evidence="11">
    <location>
        <position position="111"/>
    </location>
</feature>
<keyword evidence="6" id="KW-0255">Endonuclease</keyword>
<reference evidence="15" key="1">
    <citation type="journal article" date="2012" name="Nature">
        <title>The tomato genome sequence provides insights into fleshy fruit evolution.</title>
        <authorList>
            <consortium name="Tomato Genome Consortium"/>
        </authorList>
    </citation>
    <scope>NUCLEOTIDE SEQUENCE [LARGE SCALE GENOMIC DNA]</scope>
    <source>
        <strain evidence="15">cv. Heinz 1706</strain>
    </source>
</reference>
<dbReference type="InterPro" id="IPR036430">
    <property type="entry name" value="RNase_T2-like_sf"/>
</dbReference>
<dbReference type="SUPFAM" id="SSF55895">
    <property type="entry name" value="Ribonuclease Rh-like"/>
    <property type="match status" value="1"/>
</dbReference>
<dbReference type="GO" id="GO:0033897">
    <property type="term" value="F:ribonuclease T2 activity"/>
    <property type="evidence" value="ECO:0007669"/>
    <property type="project" value="InterPro"/>
</dbReference>
<evidence type="ECO:0000256" key="3">
    <source>
        <dbReference type="ARBA" id="ARBA00022525"/>
    </source>
</evidence>
<name>K4AVI8_SOLLC</name>
<dbReference type="STRING" id="4081.K4AVI8"/>
<evidence type="ECO:0000256" key="5">
    <source>
        <dbReference type="ARBA" id="ARBA00022729"/>
    </source>
</evidence>
<dbReference type="GO" id="GO:0004521">
    <property type="term" value="F:RNA endonuclease activity"/>
    <property type="evidence" value="ECO:0000318"/>
    <property type="project" value="GO_Central"/>
</dbReference>
<evidence type="ECO:0000256" key="13">
    <source>
        <dbReference type="SAM" id="SignalP"/>
    </source>
</evidence>
<dbReference type="PROSITE" id="PS00530">
    <property type="entry name" value="RNASE_T2_1"/>
    <property type="match status" value="1"/>
</dbReference>
<dbReference type="InterPro" id="IPR033130">
    <property type="entry name" value="RNase_T2_His_AS_2"/>
</dbReference>
<evidence type="ECO:0000256" key="6">
    <source>
        <dbReference type="ARBA" id="ARBA00022759"/>
    </source>
</evidence>
<reference evidence="15" key="3">
    <citation type="submission" date="2015-06" db="UniProtKB">
        <authorList>
            <consortium name="EnsemblPlants"/>
        </authorList>
    </citation>
    <scope>IDENTIFICATION</scope>
    <source>
        <strain evidence="15">cv. Heinz 1706</strain>
    </source>
</reference>
<keyword evidence="3" id="KW-0964">Secreted</keyword>
<dbReference type="InterPro" id="IPR001568">
    <property type="entry name" value="RNase_T2-like"/>
</dbReference>
<keyword evidence="4" id="KW-0540">Nuclease</keyword>
<dbReference type="eggNOG" id="KOG1642">
    <property type="taxonomic scope" value="Eukaryota"/>
</dbReference>
<dbReference type="InterPro" id="IPR033697">
    <property type="entry name" value="Ribonuclease_T2_eukaryotic"/>
</dbReference>
<feature type="active site" evidence="11">
    <location>
        <position position="115"/>
    </location>
</feature>
<dbReference type="EMBL" id="KJ814945">
    <property type="protein sequence ID" value="AIG63318.1"/>
    <property type="molecule type" value="Genomic_DNA"/>
</dbReference>
<feature type="active site" evidence="11">
    <location>
        <position position="54"/>
    </location>
</feature>
<dbReference type="AlphaFoldDB" id="K4AVI8"/>
<feature type="signal peptide" evidence="13">
    <location>
        <begin position="1"/>
        <end position="22"/>
    </location>
</feature>
<evidence type="ECO:0000256" key="1">
    <source>
        <dbReference type="ARBA" id="ARBA00004239"/>
    </source>
</evidence>
<dbReference type="PROSITE" id="PS00531">
    <property type="entry name" value="RNASE_T2_2"/>
    <property type="match status" value="1"/>
</dbReference>
<keyword evidence="16" id="KW-1185">Reference proteome</keyword>
<evidence type="ECO:0000256" key="11">
    <source>
        <dbReference type="PIRSR" id="PIRSR633697-1"/>
    </source>
</evidence>
<accession>K4AVI8</accession>
<comment type="similarity">
    <text evidence="2 12">Belongs to the RNase T2 family.</text>
</comment>
<dbReference type="OMA" id="AYPQITC"/>
<dbReference type="KEGG" id="sly:101264551"/>
<keyword evidence="5 13" id="KW-0732">Signal</keyword>
<dbReference type="Pfam" id="PF00445">
    <property type="entry name" value="Ribonuclease_T2"/>
    <property type="match status" value="1"/>
</dbReference>
<dbReference type="SMR" id="K4AVI8"/>
<evidence type="ECO:0000256" key="9">
    <source>
        <dbReference type="ARBA" id="ARBA00023180"/>
    </source>
</evidence>
<dbReference type="Gramene" id="Solyc01g055200.1.1">
    <property type="protein sequence ID" value="Solyc01g055200.1.1"/>
    <property type="gene ID" value="Solyc01g055200.1"/>
</dbReference>
<dbReference type="GO" id="GO:0016787">
    <property type="term" value="F:hydrolase activity"/>
    <property type="evidence" value="ECO:0007669"/>
    <property type="project" value="UniProtKB-KW"/>
</dbReference>
<evidence type="ECO:0000256" key="8">
    <source>
        <dbReference type="ARBA" id="ARBA00023157"/>
    </source>
</evidence>
<protein>
    <submittedName>
        <fullName evidence="14 15">Self-incompatibility ribonuclease</fullName>
    </submittedName>
</protein>
<gene>
    <name evidence="15" type="primary">LOC101264551</name>
    <name evidence="14" type="synonym">S</name>
</gene>
<dbReference type="GeneID" id="101264551"/>
<dbReference type="PANTHER" id="PTHR11240:SF81">
    <property type="entry name" value="RIBONUCLEASE S-2"/>
    <property type="match status" value="1"/>
</dbReference>
<feature type="chain" id="PRO_5014579961" evidence="13">
    <location>
        <begin position="23"/>
        <end position="221"/>
    </location>
</feature>
<dbReference type="EnsemblPlants" id="Solyc01g055200.1.1">
    <property type="protein sequence ID" value="Solyc01g055200.1.1"/>
    <property type="gene ID" value="Solyc01g055200.1"/>
</dbReference>
<organism evidence="15">
    <name type="scientific">Solanum lycopersicum</name>
    <name type="common">Tomato</name>
    <name type="synonym">Lycopersicon esculentum</name>
    <dbReference type="NCBI Taxonomy" id="4081"/>
    <lineage>
        <taxon>Eukaryota</taxon>
        <taxon>Viridiplantae</taxon>
        <taxon>Streptophyta</taxon>
        <taxon>Embryophyta</taxon>
        <taxon>Tracheophyta</taxon>
        <taxon>Spermatophyta</taxon>
        <taxon>Magnoliopsida</taxon>
        <taxon>eudicotyledons</taxon>
        <taxon>Gunneridae</taxon>
        <taxon>Pentapetalae</taxon>
        <taxon>asterids</taxon>
        <taxon>lamiids</taxon>
        <taxon>Solanales</taxon>
        <taxon>Solanaceae</taxon>
        <taxon>Solanoideae</taxon>
        <taxon>Solaneae</taxon>
        <taxon>Solanum</taxon>
        <taxon>Solanum subgen. Lycopersicon</taxon>
    </lineage>
</organism>
<evidence type="ECO:0000256" key="7">
    <source>
        <dbReference type="ARBA" id="ARBA00022801"/>
    </source>
</evidence>
<comment type="subcellular location">
    <subcellularLocation>
        <location evidence="1">Secreted</location>
        <location evidence="1">Extracellular space</location>
    </subcellularLocation>
</comment>
<dbReference type="OrthoDB" id="1260895at2759"/>
<dbReference type="CDD" id="cd01061">
    <property type="entry name" value="RNase_T2_euk"/>
    <property type="match status" value="1"/>
</dbReference>